<reference evidence="1" key="1">
    <citation type="submission" date="2020-08" db="EMBL/GenBank/DDBJ databases">
        <title>Multicomponent nature underlies the extraordinary mechanical properties of spider dragline silk.</title>
        <authorList>
            <person name="Kono N."/>
            <person name="Nakamura H."/>
            <person name="Mori M."/>
            <person name="Yoshida Y."/>
            <person name="Ohtoshi R."/>
            <person name="Malay A.D."/>
            <person name="Moran D.A.P."/>
            <person name="Tomita M."/>
            <person name="Numata K."/>
            <person name="Arakawa K."/>
        </authorList>
    </citation>
    <scope>NUCLEOTIDE SEQUENCE</scope>
</reference>
<dbReference type="OrthoDB" id="6513831at2759"/>
<comment type="caution">
    <text evidence="1">The sequence shown here is derived from an EMBL/GenBank/DDBJ whole genome shotgun (WGS) entry which is preliminary data.</text>
</comment>
<dbReference type="Proteomes" id="UP000887013">
    <property type="component" value="Unassembled WGS sequence"/>
</dbReference>
<organism evidence="1 2">
    <name type="scientific">Nephila pilipes</name>
    <name type="common">Giant wood spider</name>
    <name type="synonym">Nephila maculata</name>
    <dbReference type="NCBI Taxonomy" id="299642"/>
    <lineage>
        <taxon>Eukaryota</taxon>
        <taxon>Metazoa</taxon>
        <taxon>Ecdysozoa</taxon>
        <taxon>Arthropoda</taxon>
        <taxon>Chelicerata</taxon>
        <taxon>Arachnida</taxon>
        <taxon>Araneae</taxon>
        <taxon>Araneomorphae</taxon>
        <taxon>Entelegynae</taxon>
        <taxon>Araneoidea</taxon>
        <taxon>Nephilidae</taxon>
        <taxon>Nephila</taxon>
    </lineage>
</organism>
<dbReference type="EMBL" id="BMAW01076085">
    <property type="protein sequence ID" value="GFT99808.1"/>
    <property type="molecule type" value="Genomic_DNA"/>
</dbReference>
<evidence type="ECO:0000313" key="1">
    <source>
        <dbReference type="EMBL" id="GFT99808.1"/>
    </source>
</evidence>
<evidence type="ECO:0000313" key="2">
    <source>
        <dbReference type="Proteomes" id="UP000887013"/>
    </source>
</evidence>
<gene>
    <name evidence="1" type="primary">g.4296</name>
    <name evidence="1" type="ORF">NPIL_27891</name>
</gene>
<name>A0A8X6Q0I2_NEPPI</name>
<accession>A0A8X6Q0I2</accession>
<keyword evidence="2" id="KW-1185">Reference proteome</keyword>
<sequence length="119" mass="13727">MTPENVERVPKVVLKSPKRSACKYATALQLSDRTVRRILHEDLKFHPNKLAVEQKLNTGDFLTRKRACEAFVENFPGDAVVFFSDEEHFHLSGCANKQNMQYWSGTCDCLVRVIQNLHY</sequence>
<dbReference type="PANTHER" id="PTHR47326">
    <property type="entry name" value="TRANSPOSABLE ELEMENT TC3 TRANSPOSASE-LIKE PROTEIN"/>
    <property type="match status" value="1"/>
</dbReference>
<proteinExistence type="predicted"/>
<dbReference type="PANTHER" id="PTHR47326:SF1">
    <property type="entry name" value="HTH PSQ-TYPE DOMAIN-CONTAINING PROTEIN"/>
    <property type="match status" value="1"/>
</dbReference>
<dbReference type="AlphaFoldDB" id="A0A8X6Q0I2"/>
<protein>
    <submittedName>
        <fullName evidence="1">DUF4817 domain-containing protein</fullName>
    </submittedName>
</protein>